<sequence length="105" mass="12204">MSEAHMDEYDRYNFEHDKYLYSGRSGKQRSKREVSEHTNHFDPSGHPSFKTNLTDYGNENGNGMTKWKHTGSVGIRYYVANGKIYGLVNKNRLIEKAVFLTTEDH</sequence>
<feature type="compositionally biased region" description="Polar residues" evidence="1">
    <location>
        <begin position="49"/>
        <end position="63"/>
    </location>
</feature>
<feature type="region of interest" description="Disordered" evidence="1">
    <location>
        <begin position="23"/>
        <end position="65"/>
    </location>
</feature>
<proteinExistence type="predicted"/>
<reference evidence="3" key="1">
    <citation type="submission" date="2011-05" db="EMBL/GenBank/DDBJ databases">
        <authorList>
            <person name="Richards S.R."/>
            <person name="Qu J."/>
            <person name="Jiang H."/>
            <person name="Jhangiani S.N."/>
            <person name="Agravi P."/>
            <person name="Goodspeed R."/>
            <person name="Gross S."/>
            <person name="Mandapat C."/>
            <person name="Jackson L."/>
            <person name="Mathew T."/>
            <person name="Pu L."/>
            <person name="Thornton R."/>
            <person name="Saada N."/>
            <person name="Wilczek-Boney K.B."/>
            <person name="Lee S."/>
            <person name="Kovar C."/>
            <person name="Wu Y."/>
            <person name="Scherer S.E."/>
            <person name="Worley K.C."/>
            <person name="Muzny D.M."/>
            <person name="Gibbs R."/>
        </authorList>
    </citation>
    <scope>NUCLEOTIDE SEQUENCE</scope>
    <source>
        <strain evidence="3">Brora</strain>
    </source>
</reference>
<dbReference type="GO" id="GO:0006357">
    <property type="term" value="P:regulation of transcription by RNA polymerase II"/>
    <property type="evidence" value="ECO:0007669"/>
    <property type="project" value="TreeGrafter"/>
</dbReference>
<evidence type="ECO:0000256" key="1">
    <source>
        <dbReference type="SAM" id="MobiDB-lite"/>
    </source>
</evidence>
<dbReference type="GO" id="GO:0045786">
    <property type="term" value="P:negative regulation of cell cycle"/>
    <property type="evidence" value="ECO:0007669"/>
    <property type="project" value="TreeGrafter"/>
</dbReference>
<dbReference type="eggNOG" id="KOG4319">
    <property type="taxonomic scope" value="Eukaryota"/>
</dbReference>
<reference evidence="2" key="2">
    <citation type="submission" date="2015-02" db="UniProtKB">
        <authorList>
            <consortium name="EnsemblMetazoa"/>
        </authorList>
    </citation>
    <scope>IDENTIFICATION</scope>
</reference>
<dbReference type="Pfam" id="PF10195">
    <property type="entry name" value="Phospho_p8"/>
    <property type="match status" value="1"/>
</dbReference>
<dbReference type="Proteomes" id="UP000014500">
    <property type="component" value="Unassembled WGS sequence"/>
</dbReference>
<dbReference type="GO" id="GO:0005634">
    <property type="term" value="C:nucleus"/>
    <property type="evidence" value="ECO:0007669"/>
    <property type="project" value="TreeGrafter"/>
</dbReference>
<dbReference type="HOGENOM" id="CLU_2239966_0_0_1"/>
<name>T1JL24_STRMM</name>
<evidence type="ECO:0000313" key="3">
    <source>
        <dbReference type="Proteomes" id="UP000014500"/>
    </source>
</evidence>
<dbReference type="AlphaFoldDB" id="T1JL24"/>
<dbReference type="EnsemblMetazoa" id="SMAR014554-RA">
    <property type="protein sequence ID" value="SMAR014554-PA"/>
    <property type="gene ID" value="SMAR014554"/>
</dbReference>
<protein>
    <submittedName>
        <fullName evidence="2">Uncharacterized protein</fullName>
    </submittedName>
</protein>
<dbReference type="PhylomeDB" id="T1JL24"/>
<accession>T1JL24</accession>
<feature type="compositionally biased region" description="Basic and acidic residues" evidence="1">
    <location>
        <begin position="31"/>
        <end position="40"/>
    </location>
</feature>
<dbReference type="STRING" id="126957.T1JL24"/>
<dbReference type="PANTHER" id="PTHR17149">
    <property type="entry name" value="NUCLEAR PROTEIN 1 AND 2"/>
    <property type="match status" value="1"/>
</dbReference>
<dbReference type="GO" id="GO:0008285">
    <property type="term" value="P:negative regulation of cell population proliferation"/>
    <property type="evidence" value="ECO:0007669"/>
    <property type="project" value="TreeGrafter"/>
</dbReference>
<dbReference type="InterPro" id="IPR018792">
    <property type="entry name" value="NUPR1-like"/>
</dbReference>
<dbReference type="EMBL" id="JH432010">
    <property type="status" value="NOT_ANNOTATED_CDS"/>
    <property type="molecule type" value="Genomic_DNA"/>
</dbReference>
<evidence type="ECO:0000313" key="2">
    <source>
        <dbReference type="EnsemblMetazoa" id="SMAR014554-PA"/>
    </source>
</evidence>
<organism evidence="2 3">
    <name type="scientific">Strigamia maritima</name>
    <name type="common">European centipede</name>
    <name type="synonym">Geophilus maritimus</name>
    <dbReference type="NCBI Taxonomy" id="126957"/>
    <lineage>
        <taxon>Eukaryota</taxon>
        <taxon>Metazoa</taxon>
        <taxon>Ecdysozoa</taxon>
        <taxon>Arthropoda</taxon>
        <taxon>Myriapoda</taxon>
        <taxon>Chilopoda</taxon>
        <taxon>Pleurostigmophora</taxon>
        <taxon>Geophilomorpha</taxon>
        <taxon>Linotaeniidae</taxon>
        <taxon>Strigamia</taxon>
    </lineage>
</organism>
<keyword evidence="3" id="KW-1185">Reference proteome</keyword>
<dbReference type="PANTHER" id="PTHR17149:SF4">
    <property type="entry name" value="RH17958P"/>
    <property type="match status" value="1"/>
</dbReference>